<sequence length="427" mass="46671">MVASPVAPLQVAMIGSGEYTTGLTANNAKSDKKIGVVGLTLFDLRRRGIVDKLSIAGTSDKWAQVDEHFAKNITGAYKASRAFLGEELVPSVLIPCSSRDPDAYKTAIDALPKGAAITIFTPDSTHHDIALYAIQRGIHVLVTKPACQKLADHIDLINAAKKAGVFVMVEHHKRFDPSYADGKFKATLIGAPNYFSSYMSQPKTQLETFKAWAGRDSDISYYLNSHHIDVHCWYMEGVEGDWAPVKVTASGSGGVATSAPFNCVAGTEDTITLLVEWVSQKDKTQRCTGVYTSSWTAPIGAGVHSEQYFHYMAAKGEIRVNQARRGYNVVTDAEGTKDYNPWYMNYAPDGEGLFQGQHGYGYISIEKFVTACQRVNAGTVDLEHLDRTLPTIKATVLTGAILEAGRRSLDEKRSIEVVHKDGEWGLL</sequence>
<dbReference type="PANTHER" id="PTHR42840:SF6">
    <property type="entry name" value="BINDING ROSSMANN FOLD OXIDOREDUCTASE, PUTATIVE (AFU_ORTHOLOGUE AFUA_3G11930)-RELATED"/>
    <property type="match status" value="1"/>
</dbReference>
<dbReference type="GO" id="GO:0005737">
    <property type="term" value="C:cytoplasm"/>
    <property type="evidence" value="ECO:0007669"/>
    <property type="project" value="TreeGrafter"/>
</dbReference>
<evidence type="ECO:0000313" key="2">
    <source>
        <dbReference type="EMBL" id="SGZ21162.1"/>
    </source>
</evidence>
<dbReference type="FunFam" id="3.30.360.10:FF:000030">
    <property type="entry name" value="NAD binding Rossmann fold oxidoreductase"/>
    <property type="match status" value="1"/>
</dbReference>
<dbReference type="Gene3D" id="3.30.360.10">
    <property type="entry name" value="Dihydrodipicolinate Reductase, domain 2"/>
    <property type="match status" value="1"/>
</dbReference>
<dbReference type="AlphaFoldDB" id="A0A2X0MP66"/>
<evidence type="ECO:0000259" key="1">
    <source>
        <dbReference type="Pfam" id="PF01408"/>
    </source>
</evidence>
<dbReference type="GO" id="GO:0000166">
    <property type="term" value="F:nucleotide binding"/>
    <property type="evidence" value="ECO:0007669"/>
    <property type="project" value="InterPro"/>
</dbReference>
<protein>
    <submittedName>
        <fullName evidence="2">BQ5605_C021g09338 protein</fullName>
    </submittedName>
</protein>
<dbReference type="Gene3D" id="3.40.50.720">
    <property type="entry name" value="NAD(P)-binding Rossmann-like Domain"/>
    <property type="match status" value="1"/>
</dbReference>
<dbReference type="GO" id="GO:0016491">
    <property type="term" value="F:oxidoreductase activity"/>
    <property type="evidence" value="ECO:0007669"/>
    <property type="project" value="TreeGrafter"/>
</dbReference>
<reference evidence="2 3" key="1">
    <citation type="submission" date="2016-11" db="EMBL/GenBank/DDBJ databases">
        <authorList>
            <person name="Jaros S."/>
            <person name="Januszkiewicz K."/>
            <person name="Wedrychowicz H."/>
        </authorList>
    </citation>
    <scope>NUCLEOTIDE SEQUENCE [LARGE SCALE GENOMIC DNA]</scope>
</reference>
<accession>A0A2X0MP66</accession>
<evidence type="ECO:0000313" key="3">
    <source>
        <dbReference type="Proteomes" id="UP000249464"/>
    </source>
</evidence>
<dbReference type="Proteomes" id="UP000249464">
    <property type="component" value="Unassembled WGS sequence"/>
</dbReference>
<name>A0A2X0MP66_9BASI</name>
<dbReference type="InterPro" id="IPR000683">
    <property type="entry name" value="Gfo/Idh/MocA-like_OxRdtase_N"/>
</dbReference>
<dbReference type="InterPro" id="IPR036291">
    <property type="entry name" value="NAD(P)-bd_dom_sf"/>
</dbReference>
<dbReference type="PANTHER" id="PTHR42840">
    <property type="entry name" value="NAD(P)-BINDING ROSSMANN-FOLD SUPERFAMILY PROTEIN-RELATED"/>
    <property type="match status" value="1"/>
</dbReference>
<dbReference type="GO" id="GO:0006740">
    <property type="term" value="P:NADPH regeneration"/>
    <property type="evidence" value="ECO:0007669"/>
    <property type="project" value="TreeGrafter"/>
</dbReference>
<dbReference type="Pfam" id="PF01408">
    <property type="entry name" value="GFO_IDH_MocA"/>
    <property type="match status" value="1"/>
</dbReference>
<dbReference type="EMBL" id="FQNC01000083">
    <property type="protein sequence ID" value="SGZ21162.1"/>
    <property type="molecule type" value="Genomic_DNA"/>
</dbReference>
<dbReference type="STRING" id="796604.A0A2X0MP66"/>
<keyword evidence="3" id="KW-1185">Reference proteome</keyword>
<feature type="domain" description="Gfo/Idh/MocA-like oxidoreductase N-terminal" evidence="1">
    <location>
        <begin position="108"/>
        <end position="171"/>
    </location>
</feature>
<gene>
    <name evidence="2" type="primary">BQ5605_C021g09338</name>
    <name evidence="2" type="ORF">BQ5605_C021G09338</name>
</gene>
<proteinExistence type="predicted"/>
<dbReference type="SUPFAM" id="SSF51735">
    <property type="entry name" value="NAD(P)-binding Rossmann-fold domains"/>
    <property type="match status" value="1"/>
</dbReference>
<organism evidence="2 3">
    <name type="scientific">Microbotryum silenes-dioicae</name>
    <dbReference type="NCBI Taxonomy" id="796604"/>
    <lineage>
        <taxon>Eukaryota</taxon>
        <taxon>Fungi</taxon>
        <taxon>Dikarya</taxon>
        <taxon>Basidiomycota</taxon>
        <taxon>Pucciniomycotina</taxon>
        <taxon>Microbotryomycetes</taxon>
        <taxon>Microbotryales</taxon>
        <taxon>Microbotryaceae</taxon>
        <taxon>Microbotryum</taxon>
    </lineage>
</organism>